<comment type="caution">
    <text evidence="4">The sequence shown here is derived from an EMBL/GenBank/DDBJ whole genome shotgun (WGS) entry which is preliminary data.</text>
</comment>
<accession>A0A941DQ65</accession>
<dbReference type="CDD" id="cd07732">
    <property type="entry name" value="metallo-hydrolase-like_MBL-fold"/>
    <property type="match status" value="1"/>
</dbReference>
<organism evidence="4 5">
    <name type="scientific">Virgibacillus salarius</name>
    <dbReference type="NCBI Taxonomy" id="447199"/>
    <lineage>
        <taxon>Bacteria</taxon>
        <taxon>Bacillati</taxon>
        <taxon>Bacillota</taxon>
        <taxon>Bacilli</taxon>
        <taxon>Bacillales</taxon>
        <taxon>Bacillaceae</taxon>
        <taxon>Virgibacillus</taxon>
    </lineage>
</organism>
<evidence type="ECO:0000313" key="4">
    <source>
        <dbReference type="EMBL" id="MBR7794919.1"/>
    </source>
</evidence>
<sequence>MKEACNHTKIRFWGGLRTIGGTIVSIEYKESRVIFDFGLIFSPDTSMLDEKIEERSSKIVKDYLKLGLIPPIDGIYQAEDLEGLADPLPEERDARHTAVIVSHLHLDHMGGVGMLSPQIPVYFTEDSLKLYRSLEVVGEAVKGHKPSLRACTYNETFQIGEICITPIRVDHDVIGACGFHVQTPDGAVFYTGDFRLHGKNPQWMETAIEKVKDRGFDVLIMEGTTLRGIEERKQPIIADRALPTSLVKEASIAGHMMEILQETTGLGLFNIYHRNIERLKTMLEVANLAKRKLVFELETAYIAEQFLGKRNFSVYLPANTKHESIIGTLPGWKEDLMSRYETVEASVINRNPSAYLLQMSYENSLELFDLHVSQGVYLHSNGTPLGDYDPAYHHLINLLNMLGVPRFLAGTGGHAIPQHLKYVLERLNPKTLIPLHSFHPERLIPDHGRLVMPEYGLTYVLKNNELYKSNG</sequence>
<dbReference type="Pfam" id="PF12706">
    <property type="entry name" value="Lactamase_B_2"/>
    <property type="match status" value="1"/>
</dbReference>
<evidence type="ECO:0000256" key="1">
    <source>
        <dbReference type="ARBA" id="ARBA00022839"/>
    </source>
</evidence>
<evidence type="ECO:0000259" key="3">
    <source>
        <dbReference type="SMART" id="SM00849"/>
    </source>
</evidence>
<evidence type="ECO:0000313" key="5">
    <source>
        <dbReference type="Proteomes" id="UP000675284"/>
    </source>
</evidence>
<reference evidence="4" key="1">
    <citation type="submission" date="2021-04" db="EMBL/GenBank/DDBJ databases">
        <title>Isolation and polyphasic classification of algal microorganism.</title>
        <authorList>
            <person name="Wang S."/>
        </authorList>
    </citation>
    <scope>NUCLEOTIDE SEQUENCE</scope>
    <source>
        <strain evidence="4">720a</strain>
    </source>
</reference>
<dbReference type="PANTHER" id="PTHR43694">
    <property type="entry name" value="RIBONUCLEASE J"/>
    <property type="match status" value="1"/>
</dbReference>
<protein>
    <submittedName>
        <fullName evidence="4">MBL fold metallo-hydrolase</fullName>
    </submittedName>
</protein>
<keyword evidence="1" id="KW-0378">Hydrolase</keyword>
<keyword evidence="5" id="KW-1185">Reference proteome</keyword>
<gene>
    <name evidence="4" type="ORF">KCX74_02545</name>
</gene>
<dbReference type="PANTHER" id="PTHR43694:SF1">
    <property type="entry name" value="RIBONUCLEASE J"/>
    <property type="match status" value="1"/>
</dbReference>
<dbReference type="GO" id="GO:0004527">
    <property type="term" value="F:exonuclease activity"/>
    <property type="evidence" value="ECO:0007669"/>
    <property type="project" value="UniProtKB-KW"/>
</dbReference>
<dbReference type="RefSeq" id="WP_166529894.1">
    <property type="nucleotide sequence ID" value="NZ_JAGSOT010000005.1"/>
</dbReference>
<keyword evidence="1" id="KW-0269">Exonuclease</keyword>
<dbReference type="Proteomes" id="UP000675284">
    <property type="component" value="Unassembled WGS sequence"/>
</dbReference>
<dbReference type="InterPro" id="IPR042173">
    <property type="entry name" value="RNase_J_2"/>
</dbReference>
<dbReference type="EMBL" id="JAGSOT010000005">
    <property type="protein sequence ID" value="MBR7794919.1"/>
    <property type="molecule type" value="Genomic_DNA"/>
</dbReference>
<feature type="domain" description="Metallo-beta-lactamase" evidence="3">
    <location>
        <begin position="20"/>
        <end position="255"/>
    </location>
</feature>
<dbReference type="InterPro" id="IPR036866">
    <property type="entry name" value="RibonucZ/Hydroxyglut_hydro"/>
</dbReference>
<keyword evidence="2" id="KW-0694">RNA-binding</keyword>
<dbReference type="InterPro" id="IPR001279">
    <property type="entry name" value="Metallo-B-lactamas"/>
</dbReference>
<dbReference type="SMART" id="SM00849">
    <property type="entry name" value="Lactamase_B"/>
    <property type="match status" value="1"/>
</dbReference>
<proteinExistence type="predicted"/>
<dbReference type="AlphaFoldDB" id="A0A941DQ65"/>
<dbReference type="SUPFAM" id="SSF56281">
    <property type="entry name" value="Metallo-hydrolase/oxidoreductase"/>
    <property type="match status" value="1"/>
</dbReference>
<name>A0A941DQ65_9BACI</name>
<evidence type="ECO:0000256" key="2">
    <source>
        <dbReference type="ARBA" id="ARBA00022884"/>
    </source>
</evidence>
<dbReference type="Gene3D" id="3.60.15.10">
    <property type="entry name" value="Ribonuclease Z/Hydroxyacylglutathione hydrolase-like"/>
    <property type="match status" value="1"/>
</dbReference>
<dbReference type="GO" id="GO:0003723">
    <property type="term" value="F:RNA binding"/>
    <property type="evidence" value="ECO:0007669"/>
    <property type="project" value="UniProtKB-KW"/>
</dbReference>
<dbReference type="Gene3D" id="3.40.50.10710">
    <property type="entry name" value="Metallo-hydrolase/oxidoreductase"/>
    <property type="match status" value="1"/>
</dbReference>
<keyword evidence="1" id="KW-0540">Nuclease</keyword>